<organism evidence="5 6">
    <name type="scientific">Microterricola gilva</name>
    <dbReference type="NCBI Taxonomy" id="393267"/>
    <lineage>
        <taxon>Bacteria</taxon>
        <taxon>Bacillati</taxon>
        <taxon>Actinomycetota</taxon>
        <taxon>Actinomycetes</taxon>
        <taxon>Micrococcales</taxon>
        <taxon>Microbacteriaceae</taxon>
        <taxon>Microterricola</taxon>
    </lineage>
</organism>
<evidence type="ECO:0000256" key="1">
    <source>
        <dbReference type="ARBA" id="ARBA00010838"/>
    </source>
</evidence>
<comment type="similarity">
    <text evidence="1 4">Belongs to the glycosyl hydrolase 1 family.</text>
</comment>
<dbReference type="InterPro" id="IPR017853">
    <property type="entry name" value="GH"/>
</dbReference>
<evidence type="ECO:0000313" key="5">
    <source>
        <dbReference type="EMBL" id="RZU66656.1"/>
    </source>
</evidence>
<dbReference type="InterPro" id="IPR001360">
    <property type="entry name" value="Glyco_hydro_1"/>
</dbReference>
<proteinExistence type="inferred from homology"/>
<dbReference type="Gene3D" id="3.20.20.80">
    <property type="entry name" value="Glycosidases"/>
    <property type="match status" value="1"/>
</dbReference>
<dbReference type="EMBL" id="SHLC01000001">
    <property type="protein sequence ID" value="RZU66656.1"/>
    <property type="molecule type" value="Genomic_DNA"/>
</dbReference>
<dbReference type="GO" id="GO:0008422">
    <property type="term" value="F:beta-glucosidase activity"/>
    <property type="evidence" value="ECO:0007669"/>
    <property type="project" value="TreeGrafter"/>
</dbReference>
<keyword evidence="6" id="KW-1185">Reference proteome</keyword>
<sequence length="481" mass="52466">MARLHDGFLWGASTSGHQVEGGNVSSDWWRHEGSGMFPELSGDAVDHYHRYPEDMRLLADAGLTAYRFGIEWARIEPERGQISNAQLQHYRRMIDTAIHSGLTPVVTLHHFTSPYWFTEAGGWNADDALDRWASYVEAVIPILDGVEWVCTINEPNILALMSTFLSTPVAEAGPTMAQQGPVIPSVDVGQRLGEAHRVARDILRRGTSAKVGWTVAQQAFTATAGNDEVFERTVWAWEDLYLEVSRDDDFVGVQAYTSQAVDANGPVPHPASPDNTLTGWAYRPDALGMALRHAHGVTGKPLLVTENGIATADDARRIDYTREALRHLITAVEDGIDVRGYLHWSALDNYEWGHWGPTFGLIAVDRQTFERHPKPSLAWLGQLARSGAAEIPDGSHDFSPAADAILADSSGAELNRNSRLGDILDDPHGRAVLEAEVPGIADHPQLALARGMSLVAIAGFAGGTLSETALDQIELRLRAGA</sequence>
<dbReference type="PRINTS" id="PR00131">
    <property type="entry name" value="GLHYDRLASE1"/>
</dbReference>
<evidence type="ECO:0000256" key="4">
    <source>
        <dbReference type="RuleBase" id="RU003690"/>
    </source>
</evidence>
<dbReference type="GO" id="GO:0005829">
    <property type="term" value="C:cytosol"/>
    <property type="evidence" value="ECO:0007669"/>
    <property type="project" value="TreeGrafter"/>
</dbReference>
<evidence type="ECO:0000256" key="2">
    <source>
        <dbReference type="ARBA" id="ARBA00022801"/>
    </source>
</evidence>
<dbReference type="PROSITE" id="PS00653">
    <property type="entry name" value="GLYCOSYL_HYDROL_F1_2"/>
    <property type="match status" value="1"/>
</dbReference>
<dbReference type="RefSeq" id="WP_130506822.1">
    <property type="nucleotide sequence ID" value="NZ_SHLC01000001.1"/>
</dbReference>
<name>A0A4V2GB36_9MICO</name>
<comment type="caution">
    <text evidence="5">The sequence shown here is derived from an EMBL/GenBank/DDBJ whole genome shotgun (WGS) entry which is preliminary data.</text>
</comment>
<dbReference type="AlphaFoldDB" id="A0A4V2GB36"/>
<protein>
    <submittedName>
        <fullName evidence="5">Beta-glucosidase</fullName>
    </submittedName>
</protein>
<gene>
    <name evidence="5" type="ORF">EV379_3021</name>
</gene>
<reference evidence="5 6" key="1">
    <citation type="submission" date="2019-02" db="EMBL/GenBank/DDBJ databases">
        <title>Sequencing the genomes of 1000 actinobacteria strains.</title>
        <authorList>
            <person name="Klenk H.-P."/>
        </authorList>
    </citation>
    <scope>NUCLEOTIDE SEQUENCE [LARGE SCALE GENOMIC DNA]</scope>
    <source>
        <strain evidence="5 6">DSM 18319</strain>
    </source>
</reference>
<dbReference type="PANTHER" id="PTHR10353:SF36">
    <property type="entry name" value="LP05116P"/>
    <property type="match status" value="1"/>
</dbReference>
<dbReference type="GO" id="GO:0016052">
    <property type="term" value="P:carbohydrate catabolic process"/>
    <property type="evidence" value="ECO:0007669"/>
    <property type="project" value="TreeGrafter"/>
</dbReference>
<dbReference type="OrthoDB" id="9765195at2"/>
<keyword evidence="2" id="KW-0378">Hydrolase</keyword>
<dbReference type="Proteomes" id="UP000291483">
    <property type="component" value="Unassembled WGS sequence"/>
</dbReference>
<keyword evidence="3" id="KW-0326">Glycosidase</keyword>
<dbReference type="PANTHER" id="PTHR10353">
    <property type="entry name" value="GLYCOSYL HYDROLASE"/>
    <property type="match status" value="1"/>
</dbReference>
<evidence type="ECO:0000313" key="6">
    <source>
        <dbReference type="Proteomes" id="UP000291483"/>
    </source>
</evidence>
<dbReference type="SUPFAM" id="SSF51445">
    <property type="entry name" value="(Trans)glycosidases"/>
    <property type="match status" value="1"/>
</dbReference>
<dbReference type="InterPro" id="IPR033132">
    <property type="entry name" value="GH_1_N_CS"/>
</dbReference>
<evidence type="ECO:0000256" key="3">
    <source>
        <dbReference type="ARBA" id="ARBA00023295"/>
    </source>
</evidence>
<dbReference type="Pfam" id="PF00232">
    <property type="entry name" value="Glyco_hydro_1"/>
    <property type="match status" value="2"/>
</dbReference>
<accession>A0A4V2GB36</accession>